<feature type="domain" description="HTH lacI-type" evidence="4">
    <location>
        <begin position="22"/>
        <end position="76"/>
    </location>
</feature>
<organism evidence="5 6">
    <name type="scientific">Bosea vaviloviae</name>
    <dbReference type="NCBI Taxonomy" id="1526658"/>
    <lineage>
        <taxon>Bacteria</taxon>
        <taxon>Pseudomonadati</taxon>
        <taxon>Pseudomonadota</taxon>
        <taxon>Alphaproteobacteria</taxon>
        <taxon>Hyphomicrobiales</taxon>
        <taxon>Boseaceae</taxon>
        <taxon>Bosea</taxon>
    </lineage>
</organism>
<dbReference type="InterPro" id="IPR000843">
    <property type="entry name" value="HTH_LacI"/>
</dbReference>
<dbReference type="InterPro" id="IPR025997">
    <property type="entry name" value="SBP_2_dom"/>
</dbReference>
<dbReference type="Pfam" id="PF13407">
    <property type="entry name" value="Peripla_BP_4"/>
    <property type="match status" value="1"/>
</dbReference>
<evidence type="ECO:0000256" key="3">
    <source>
        <dbReference type="ARBA" id="ARBA00023163"/>
    </source>
</evidence>
<dbReference type="SUPFAM" id="SSF53822">
    <property type="entry name" value="Periplasmic binding protein-like I"/>
    <property type="match status" value="1"/>
</dbReference>
<dbReference type="PANTHER" id="PTHR30146">
    <property type="entry name" value="LACI-RELATED TRANSCRIPTIONAL REPRESSOR"/>
    <property type="match status" value="1"/>
</dbReference>
<evidence type="ECO:0000313" key="6">
    <source>
        <dbReference type="Proteomes" id="UP000094969"/>
    </source>
</evidence>
<accession>A0A1D7U1X7</accession>
<sequence>MGAGDAGIIGAGVVGRATLERATLEDVARAAGVSLATADRVVNRRDGVRDKTIARVEAAVSRLGYRADPAAARLARNQNFRFLFVLPSGANSFMTMLGEQVARTAEWLAAQRAFIDVEHVDVFDADALARVLEGVLPGYHGVATIALDHPRVRAAIDDLTDRGVPVVTLVSDVPSARRLHYVGIDNPAAGRTAATLMGRFLQGRHGVVAVVAGSLSLRDHAERLYGFNQVMAREFPDLIMLPVVQGRDDNEQTLAATAALLRQHADLVGLYNAGAGNRGIAAALQQAGRAQEIVWIAHELTPHTRRFLLHGDIDAIISQDPGHEARSAARVLLAYCSGDRLVADQERIGIDIFLRDNLP</sequence>
<keyword evidence="2" id="KW-0238">DNA-binding</keyword>
<keyword evidence="6" id="KW-1185">Reference proteome</keyword>
<reference evidence="5 6" key="1">
    <citation type="journal article" date="2015" name="Antonie Van Leeuwenhoek">
        <title>Bosea vaviloviae sp. nov., a new species of slow-growing rhizobia isolated from nodules of the relict species Vavilovia formosa (Stev.) Fed.</title>
        <authorList>
            <person name="Safronova V.I."/>
            <person name="Kuznetsova I.G."/>
            <person name="Sazanova A.L."/>
            <person name="Kimeklis A.K."/>
            <person name="Belimov A.A."/>
            <person name="Andronov E.E."/>
            <person name="Pinaev A.G."/>
            <person name="Chizhevskaya E.P."/>
            <person name="Pukhaev A.R."/>
            <person name="Popov K.P."/>
            <person name="Willems A."/>
            <person name="Tikhonovich I.A."/>
        </authorList>
    </citation>
    <scope>NUCLEOTIDE SEQUENCE [LARGE SCALE GENOMIC DNA]</scope>
    <source>
        <strain evidence="5 6">Vaf18</strain>
    </source>
</reference>
<dbReference type="SMART" id="SM00354">
    <property type="entry name" value="HTH_LACI"/>
    <property type="match status" value="1"/>
</dbReference>
<evidence type="ECO:0000259" key="4">
    <source>
        <dbReference type="PROSITE" id="PS50932"/>
    </source>
</evidence>
<evidence type="ECO:0000256" key="1">
    <source>
        <dbReference type="ARBA" id="ARBA00023015"/>
    </source>
</evidence>
<dbReference type="InterPro" id="IPR010982">
    <property type="entry name" value="Lambda_DNA-bd_dom_sf"/>
</dbReference>
<evidence type="ECO:0000313" key="5">
    <source>
        <dbReference type="EMBL" id="AOO81363.1"/>
    </source>
</evidence>
<dbReference type="Gene3D" id="1.10.260.40">
    <property type="entry name" value="lambda repressor-like DNA-binding domains"/>
    <property type="match status" value="1"/>
</dbReference>
<dbReference type="GO" id="GO:0000976">
    <property type="term" value="F:transcription cis-regulatory region binding"/>
    <property type="evidence" value="ECO:0007669"/>
    <property type="project" value="TreeGrafter"/>
</dbReference>
<dbReference type="SUPFAM" id="SSF47413">
    <property type="entry name" value="lambda repressor-like DNA-binding domains"/>
    <property type="match status" value="1"/>
</dbReference>
<dbReference type="PROSITE" id="PS50932">
    <property type="entry name" value="HTH_LACI_2"/>
    <property type="match status" value="1"/>
</dbReference>
<dbReference type="PROSITE" id="PS00356">
    <property type="entry name" value="HTH_LACI_1"/>
    <property type="match status" value="1"/>
</dbReference>
<gene>
    <name evidence="5" type="ORF">BHK69_13630</name>
</gene>
<dbReference type="Pfam" id="PF00356">
    <property type="entry name" value="LacI"/>
    <property type="match status" value="1"/>
</dbReference>
<dbReference type="AlphaFoldDB" id="A0A1D7U1X7"/>
<protein>
    <submittedName>
        <fullName evidence="5">LacI family transcriptional regulator</fullName>
    </submittedName>
</protein>
<dbReference type="OrthoDB" id="9805774at2"/>
<dbReference type="Gene3D" id="3.40.50.2300">
    <property type="match status" value="2"/>
</dbReference>
<dbReference type="RefSeq" id="WP_069690577.1">
    <property type="nucleotide sequence ID" value="NZ_CP017147.1"/>
</dbReference>
<keyword evidence="1" id="KW-0805">Transcription regulation</keyword>
<dbReference type="EMBL" id="CP017147">
    <property type="protein sequence ID" value="AOO81363.1"/>
    <property type="molecule type" value="Genomic_DNA"/>
</dbReference>
<keyword evidence="3" id="KW-0804">Transcription</keyword>
<name>A0A1D7U1X7_9HYPH</name>
<dbReference type="Proteomes" id="UP000094969">
    <property type="component" value="Chromosome"/>
</dbReference>
<dbReference type="CDD" id="cd06307">
    <property type="entry name" value="PBP1_sugar_binding"/>
    <property type="match status" value="1"/>
</dbReference>
<dbReference type="CDD" id="cd01392">
    <property type="entry name" value="HTH_LacI"/>
    <property type="match status" value="1"/>
</dbReference>
<dbReference type="KEGG" id="bvv:BHK69_13630"/>
<evidence type="ECO:0000256" key="2">
    <source>
        <dbReference type="ARBA" id="ARBA00023125"/>
    </source>
</evidence>
<dbReference type="InterPro" id="IPR028082">
    <property type="entry name" value="Peripla_BP_I"/>
</dbReference>
<dbReference type="STRING" id="1526658.BHK69_13630"/>
<dbReference type="GO" id="GO:0003700">
    <property type="term" value="F:DNA-binding transcription factor activity"/>
    <property type="evidence" value="ECO:0007669"/>
    <property type="project" value="TreeGrafter"/>
</dbReference>
<dbReference type="PANTHER" id="PTHR30146:SF152">
    <property type="entry name" value="TRANSCRIPTIONAL REGULATORY PROTEIN"/>
    <property type="match status" value="1"/>
</dbReference>
<proteinExistence type="predicted"/>
<dbReference type="PRINTS" id="PR00036">
    <property type="entry name" value="HTHLACI"/>
</dbReference>